<sequence>MNPAFEYHQLQNRRQFFQGAGLKLGALALAQIAGQRALAAAKTEVNGDVHPALPGFPHFEPKAKRLIYLHMNGAPSQIDLFDKKPRLTDYFDQELPDSIRNGQRITTMTSGQKRFPVAPSKFAFERCGTSGIEMSELVPYMKGIADDITMIRSVHTEAINHDPACTFVMTGSEVPGKPSLGSWIGYGLGSESQNLPAFVVFTPTVKDPSQALFTRMWTSGFLPSKYDGVKLRSAGDPVLYVKNPPGVLPGDRRSMLDALGKLNQKTFERFGDPETQTRIAQYEMAFRMQTSVPELTDLGQESKATLEMYGPNVQKPGTFAHSAILTRRLMERGVRMVQILHRGWDQHGSLPAKIKNQCMDVDQPTAALMRDLKQRGMLDDTLVVFGGEFGRTVYCQGKLTRENYGRDHHPRNFCMWMAGGGIKPGITYGATDDFSYNITRDPVHLNEINATILHCMGIDHSRFTFPFQGLDQRLTGVEEVHPVNAIIA</sequence>
<dbReference type="InterPro" id="IPR010869">
    <property type="entry name" value="DUF1501"/>
</dbReference>
<name>A0A382ANY3_9ZZZZ</name>
<gene>
    <name evidence="1" type="ORF">METZ01_LOCUS156020</name>
</gene>
<dbReference type="InterPro" id="IPR006311">
    <property type="entry name" value="TAT_signal"/>
</dbReference>
<reference evidence="1" key="1">
    <citation type="submission" date="2018-05" db="EMBL/GenBank/DDBJ databases">
        <authorList>
            <person name="Lanie J.A."/>
            <person name="Ng W.-L."/>
            <person name="Kazmierczak K.M."/>
            <person name="Andrzejewski T.M."/>
            <person name="Davidsen T.M."/>
            <person name="Wayne K.J."/>
            <person name="Tettelin H."/>
            <person name="Glass J.I."/>
            <person name="Rusch D."/>
            <person name="Podicherti R."/>
            <person name="Tsui H.-C.T."/>
            <person name="Winkler M.E."/>
        </authorList>
    </citation>
    <scope>NUCLEOTIDE SEQUENCE</scope>
</reference>
<organism evidence="1">
    <name type="scientific">marine metagenome</name>
    <dbReference type="NCBI Taxonomy" id="408172"/>
    <lineage>
        <taxon>unclassified sequences</taxon>
        <taxon>metagenomes</taxon>
        <taxon>ecological metagenomes</taxon>
    </lineage>
</organism>
<dbReference type="EMBL" id="UINC01026183">
    <property type="protein sequence ID" value="SVB03166.1"/>
    <property type="molecule type" value="Genomic_DNA"/>
</dbReference>
<protein>
    <submittedName>
        <fullName evidence="1">Uncharacterized protein</fullName>
    </submittedName>
</protein>
<dbReference type="PROSITE" id="PS51318">
    <property type="entry name" value="TAT"/>
    <property type="match status" value="1"/>
</dbReference>
<accession>A0A382ANY3</accession>
<dbReference type="Gene3D" id="3.40.720.10">
    <property type="entry name" value="Alkaline Phosphatase, subunit A"/>
    <property type="match status" value="1"/>
</dbReference>
<dbReference type="SUPFAM" id="SSF53649">
    <property type="entry name" value="Alkaline phosphatase-like"/>
    <property type="match status" value="1"/>
</dbReference>
<proteinExistence type="predicted"/>
<dbReference type="PANTHER" id="PTHR43737">
    <property type="entry name" value="BLL7424 PROTEIN"/>
    <property type="match status" value="1"/>
</dbReference>
<dbReference type="PANTHER" id="PTHR43737:SF1">
    <property type="entry name" value="DUF1501 DOMAIN-CONTAINING PROTEIN"/>
    <property type="match status" value="1"/>
</dbReference>
<dbReference type="AlphaFoldDB" id="A0A382ANY3"/>
<evidence type="ECO:0000313" key="1">
    <source>
        <dbReference type="EMBL" id="SVB03166.1"/>
    </source>
</evidence>
<dbReference type="InterPro" id="IPR017850">
    <property type="entry name" value="Alkaline_phosphatase_core_sf"/>
</dbReference>
<dbReference type="Pfam" id="PF07394">
    <property type="entry name" value="DUF1501"/>
    <property type="match status" value="1"/>
</dbReference>